<sequence length="107" mass="11992">MAGPKSGLATGLNKGHVVTPRTAPQRPSRRKGYLSTRVKKVRDIIREVAGLAPYEKRVVELLKVGKDKRALKVAKKKLGTHLRGKRKREELATYMRKQAKKEAAAHK</sequence>
<gene>
    <name evidence="6" type="ORF">Rsub_06556</name>
</gene>
<dbReference type="OrthoDB" id="25649at2759"/>
<keyword evidence="2 4" id="KW-0689">Ribosomal protein</keyword>
<dbReference type="GO" id="GO:0005840">
    <property type="term" value="C:ribosome"/>
    <property type="evidence" value="ECO:0007669"/>
    <property type="project" value="UniProtKB-KW"/>
</dbReference>
<keyword evidence="7" id="KW-1185">Reference proteome</keyword>
<dbReference type="GO" id="GO:1990904">
    <property type="term" value="C:ribonucleoprotein complex"/>
    <property type="evidence" value="ECO:0007669"/>
    <property type="project" value="UniProtKB-KW"/>
</dbReference>
<proteinExistence type="inferred from homology"/>
<dbReference type="Gene3D" id="1.10.10.1760">
    <property type="entry name" value="60S ribosomal protein L36"/>
    <property type="match status" value="1"/>
</dbReference>
<dbReference type="InterPro" id="IPR000509">
    <property type="entry name" value="Ribosomal_eL36"/>
</dbReference>
<evidence type="ECO:0000256" key="2">
    <source>
        <dbReference type="ARBA" id="ARBA00022980"/>
    </source>
</evidence>
<dbReference type="FunCoup" id="A0A2V0P6D3">
    <property type="interactions" value="1617"/>
</dbReference>
<dbReference type="InterPro" id="IPR038097">
    <property type="entry name" value="Ribosomal_eL36_sf"/>
</dbReference>
<dbReference type="FunFam" id="1.10.10.1760:FF:000001">
    <property type="entry name" value="60S ribosomal protein L36"/>
    <property type="match status" value="1"/>
</dbReference>
<evidence type="ECO:0000256" key="4">
    <source>
        <dbReference type="RuleBase" id="RU000665"/>
    </source>
</evidence>
<dbReference type="AlphaFoldDB" id="A0A2V0P6D3"/>
<dbReference type="STRING" id="307507.A0A2V0P6D3"/>
<protein>
    <recommendedName>
        <fullName evidence="4">60S ribosomal protein L36</fullName>
    </recommendedName>
</protein>
<evidence type="ECO:0000256" key="1">
    <source>
        <dbReference type="ARBA" id="ARBA00006509"/>
    </source>
</evidence>
<comment type="similarity">
    <text evidence="1 4">Belongs to the eukaryotic ribosomal protein eL36 family.</text>
</comment>
<organism evidence="6 7">
    <name type="scientific">Raphidocelis subcapitata</name>
    <dbReference type="NCBI Taxonomy" id="307507"/>
    <lineage>
        <taxon>Eukaryota</taxon>
        <taxon>Viridiplantae</taxon>
        <taxon>Chlorophyta</taxon>
        <taxon>core chlorophytes</taxon>
        <taxon>Chlorophyceae</taxon>
        <taxon>CS clade</taxon>
        <taxon>Sphaeropleales</taxon>
        <taxon>Selenastraceae</taxon>
        <taxon>Raphidocelis</taxon>
    </lineage>
</organism>
<evidence type="ECO:0000313" key="7">
    <source>
        <dbReference type="Proteomes" id="UP000247498"/>
    </source>
</evidence>
<dbReference type="GO" id="GO:0006412">
    <property type="term" value="P:translation"/>
    <property type="evidence" value="ECO:0007669"/>
    <property type="project" value="InterPro"/>
</dbReference>
<accession>A0A2V0P6D3</accession>
<dbReference type="Pfam" id="PF01158">
    <property type="entry name" value="Ribosomal_L36e"/>
    <property type="match status" value="1"/>
</dbReference>
<name>A0A2V0P6D3_9CHLO</name>
<feature type="region of interest" description="Disordered" evidence="5">
    <location>
        <begin position="1"/>
        <end position="34"/>
    </location>
</feature>
<dbReference type="InParanoid" id="A0A2V0P6D3"/>
<evidence type="ECO:0000313" key="6">
    <source>
        <dbReference type="EMBL" id="GBF93423.1"/>
    </source>
</evidence>
<evidence type="ECO:0000256" key="3">
    <source>
        <dbReference type="ARBA" id="ARBA00023274"/>
    </source>
</evidence>
<dbReference type="PROSITE" id="PS01190">
    <property type="entry name" value="RIBOSOMAL_L36E"/>
    <property type="match status" value="1"/>
</dbReference>
<keyword evidence="3 4" id="KW-0687">Ribonucleoprotein</keyword>
<dbReference type="Proteomes" id="UP000247498">
    <property type="component" value="Unassembled WGS sequence"/>
</dbReference>
<evidence type="ECO:0000256" key="5">
    <source>
        <dbReference type="SAM" id="MobiDB-lite"/>
    </source>
</evidence>
<comment type="caution">
    <text evidence="6">The sequence shown here is derived from an EMBL/GenBank/DDBJ whole genome shotgun (WGS) entry which is preliminary data.</text>
</comment>
<dbReference type="EMBL" id="BDRX01000041">
    <property type="protein sequence ID" value="GBF93423.1"/>
    <property type="molecule type" value="Genomic_DNA"/>
</dbReference>
<reference evidence="6 7" key="1">
    <citation type="journal article" date="2018" name="Sci. Rep.">
        <title>Raphidocelis subcapitata (=Pseudokirchneriella subcapitata) provides an insight into genome evolution and environmental adaptations in the Sphaeropleales.</title>
        <authorList>
            <person name="Suzuki S."/>
            <person name="Yamaguchi H."/>
            <person name="Nakajima N."/>
            <person name="Kawachi M."/>
        </authorList>
    </citation>
    <scope>NUCLEOTIDE SEQUENCE [LARGE SCALE GENOMIC DNA]</scope>
    <source>
        <strain evidence="6 7">NIES-35</strain>
    </source>
</reference>
<dbReference type="PANTHER" id="PTHR10114">
    <property type="entry name" value="60S RIBOSOMAL PROTEIN L36"/>
    <property type="match status" value="1"/>
</dbReference>
<dbReference type="GO" id="GO:0003735">
    <property type="term" value="F:structural constituent of ribosome"/>
    <property type="evidence" value="ECO:0007669"/>
    <property type="project" value="InterPro"/>
</dbReference>